<name>W2SNN8_NECAM</name>
<dbReference type="Proteomes" id="UP000053676">
    <property type="component" value="Unassembled WGS sequence"/>
</dbReference>
<keyword evidence="2" id="KW-1185">Reference proteome</keyword>
<organism evidence="1 2">
    <name type="scientific">Necator americanus</name>
    <name type="common">Human hookworm</name>
    <dbReference type="NCBI Taxonomy" id="51031"/>
    <lineage>
        <taxon>Eukaryota</taxon>
        <taxon>Metazoa</taxon>
        <taxon>Ecdysozoa</taxon>
        <taxon>Nematoda</taxon>
        <taxon>Chromadorea</taxon>
        <taxon>Rhabditida</taxon>
        <taxon>Rhabditina</taxon>
        <taxon>Rhabditomorpha</taxon>
        <taxon>Strongyloidea</taxon>
        <taxon>Ancylostomatidae</taxon>
        <taxon>Bunostominae</taxon>
        <taxon>Necator</taxon>
    </lineage>
</organism>
<gene>
    <name evidence="1" type="ORF">NECAME_04909</name>
</gene>
<evidence type="ECO:0000313" key="2">
    <source>
        <dbReference type="Proteomes" id="UP000053676"/>
    </source>
</evidence>
<reference evidence="2" key="1">
    <citation type="journal article" date="2014" name="Nat. Genet.">
        <title>Genome of the human hookworm Necator americanus.</title>
        <authorList>
            <person name="Tang Y.T."/>
            <person name="Gao X."/>
            <person name="Rosa B.A."/>
            <person name="Abubucker S."/>
            <person name="Hallsworth-Pepin K."/>
            <person name="Martin J."/>
            <person name="Tyagi R."/>
            <person name="Heizer E."/>
            <person name="Zhang X."/>
            <person name="Bhonagiri-Palsikar V."/>
            <person name="Minx P."/>
            <person name="Warren W.C."/>
            <person name="Wang Q."/>
            <person name="Zhan B."/>
            <person name="Hotez P.J."/>
            <person name="Sternberg P.W."/>
            <person name="Dougall A."/>
            <person name="Gaze S.T."/>
            <person name="Mulvenna J."/>
            <person name="Sotillo J."/>
            <person name="Ranganathan S."/>
            <person name="Rabelo E.M."/>
            <person name="Wilson R.K."/>
            <person name="Felgner P.L."/>
            <person name="Bethony J."/>
            <person name="Hawdon J.M."/>
            <person name="Gasser R.B."/>
            <person name="Loukas A."/>
            <person name="Mitreva M."/>
        </authorList>
    </citation>
    <scope>NUCLEOTIDE SEQUENCE [LARGE SCALE GENOMIC DNA]</scope>
</reference>
<dbReference type="KEGG" id="nai:NECAME_04909"/>
<evidence type="ECO:0000313" key="1">
    <source>
        <dbReference type="EMBL" id="ETN70486.1"/>
    </source>
</evidence>
<accession>W2SNN8</accession>
<dbReference type="AlphaFoldDB" id="W2SNN8"/>
<dbReference type="EMBL" id="KI668947">
    <property type="protein sequence ID" value="ETN70486.1"/>
    <property type="molecule type" value="Genomic_DNA"/>
</dbReference>
<sequence>MQLFAKPSRLVQDNGRLQRYAFDLEKALERIERVSDRACDLPQIRCGGPRQYSAMKVLIN</sequence>
<proteinExistence type="predicted"/>
<protein>
    <submittedName>
        <fullName evidence="1">Uncharacterized protein</fullName>
    </submittedName>
</protein>